<dbReference type="Proteomes" id="UP001139409">
    <property type="component" value="Unassembled WGS sequence"/>
</dbReference>
<keyword evidence="1" id="KW-0472">Membrane</keyword>
<sequence length="193" mass="21980">MSANRIYIGLFILLAIAQLYATGGMIIQHDRVLREGEVHKFLIEPIDPSDPFRGQYLILGFVNDQVLMSDSVMFEEMDDAYGILGEDENGFSYISDLQMDEPDSEYLKLTIDYLSSGNDSQTRVFVKFPFDRYYISEKKALPAEKILQEALRDGNDQKPFALVRILNGEAVLEDIVLNGRPISEILEDMDQEP</sequence>
<dbReference type="EMBL" id="JAIXNE010000009">
    <property type="protein sequence ID" value="MCA6079072.1"/>
    <property type="molecule type" value="Genomic_DNA"/>
</dbReference>
<name>A0A9X1HYR9_9BACT</name>
<dbReference type="Pfam" id="PF14345">
    <property type="entry name" value="GDYXXLXY"/>
    <property type="match status" value="1"/>
</dbReference>
<keyword evidence="1" id="KW-0812">Transmembrane</keyword>
<protein>
    <submittedName>
        <fullName evidence="2">GDYXXLXY domain-containing protein</fullName>
    </submittedName>
</protein>
<gene>
    <name evidence="2" type="ORF">LDX50_29645</name>
</gene>
<dbReference type="InterPro" id="IPR025833">
    <property type="entry name" value="GDYXXLXY"/>
</dbReference>
<reference evidence="2" key="1">
    <citation type="submission" date="2021-09" db="EMBL/GenBank/DDBJ databases">
        <title>Fulvivirga sp. isolated from coastal sediment.</title>
        <authorList>
            <person name="Yu H."/>
        </authorList>
    </citation>
    <scope>NUCLEOTIDE SEQUENCE</scope>
    <source>
        <strain evidence="2">1062</strain>
    </source>
</reference>
<evidence type="ECO:0000313" key="2">
    <source>
        <dbReference type="EMBL" id="MCA6079072.1"/>
    </source>
</evidence>
<feature type="transmembrane region" description="Helical" evidence="1">
    <location>
        <begin position="6"/>
        <end position="27"/>
    </location>
</feature>
<dbReference type="RefSeq" id="WP_225699934.1">
    <property type="nucleotide sequence ID" value="NZ_JAIXNE010000009.1"/>
</dbReference>
<evidence type="ECO:0000313" key="3">
    <source>
        <dbReference type="Proteomes" id="UP001139409"/>
    </source>
</evidence>
<proteinExistence type="predicted"/>
<comment type="caution">
    <text evidence="2">The sequence shown here is derived from an EMBL/GenBank/DDBJ whole genome shotgun (WGS) entry which is preliminary data.</text>
</comment>
<dbReference type="AlphaFoldDB" id="A0A9X1HYR9"/>
<accession>A0A9X1HYR9</accession>
<keyword evidence="3" id="KW-1185">Reference proteome</keyword>
<organism evidence="2 3">
    <name type="scientific">Fulvivirga sedimenti</name>
    <dbReference type="NCBI Taxonomy" id="2879465"/>
    <lineage>
        <taxon>Bacteria</taxon>
        <taxon>Pseudomonadati</taxon>
        <taxon>Bacteroidota</taxon>
        <taxon>Cytophagia</taxon>
        <taxon>Cytophagales</taxon>
        <taxon>Fulvivirgaceae</taxon>
        <taxon>Fulvivirga</taxon>
    </lineage>
</organism>
<evidence type="ECO:0000256" key="1">
    <source>
        <dbReference type="SAM" id="Phobius"/>
    </source>
</evidence>
<keyword evidence="1" id="KW-1133">Transmembrane helix</keyword>